<evidence type="ECO:0000313" key="2">
    <source>
        <dbReference type="Proteomes" id="UP000640052"/>
    </source>
</evidence>
<name>A0A919UPA3_9ACTN</name>
<sequence length="205" mass="24111">MSSLGEYPESIAHWEAAVRGEQVDWKDLLAGYQSAVDWPVCSFWRELADAYPDAKVVLTVREPRSWYASARKTIYRYMARKPGIEGAIMRLEERLYPSLRRRRALCERLIWENTFEGRFDEPEEAMKIFERHNSAVRETIDPDRLLVYDVRQGWQPLCDFLGVEIPDEPFPHLNVADSFVRSAVRRRRRALTLRKMHPEEGSAIR</sequence>
<evidence type="ECO:0000313" key="1">
    <source>
        <dbReference type="EMBL" id="GIH23435.1"/>
    </source>
</evidence>
<dbReference type="EMBL" id="BOOA01000010">
    <property type="protein sequence ID" value="GIH23435.1"/>
    <property type="molecule type" value="Genomic_DNA"/>
</dbReference>
<dbReference type="Pfam" id="PF17784">
    <property type="entry name" value="Sulfotransfer_4"/>
    <property type="match status" value="1"/>
</dbReference>
<accession>A0A919UPA3</accession>
<dbReference type="PANTHER" id="PTHR36978">
    <property type="entry name" value="P-LOOP CONTAINING NUCLEOTIDE TRIPHOSPHATE HYDROLASE"/>
    <property type="match status" value="1"/>
</dbReference>
<protein>
    <recommendedName>
        <fullName evidence="3">Sulfotransferase family protein</fullName>
    </recommendedName>
</protein>
<dbReference type="InterPro" id="IPR040632">
    <property type="entry name" value="Sulfotransfer_4"/>
</dbReference>
<dbReference type="SUPFAM" id="SSF52540">
    <property type="entry name" value="P-loop containing nucleoside triphosphate hydrolases"/>
    <property type="match status" value="1"/>
</dbReference>
<dbReference type="Gene3D" id="3.40.50.300">
    <property type="entry name" value="P-loop containing nucleotide triphosphate hydrolases"/>
    <property type="match status" value="1"/>
</dbReference>
<dbReference type="Proteomes" id="UP000640052">
    <property type="component" value="Unassembled WGS sequence"/>
</dbReference>
<dbReference type="PANTHER" id="PTHR36978:SF4">
    <property type="entry name" value="P-LOOP CONTAINING NUCLEOSIDE TRIPHOSPHATE HYDROLASE PROTEIN"/>
    <property type="match status" value="1"/>
</dbReference>
<dbReference type="AlphaFoldDB" id="A0A919UPA3"/>
<comment type="caution">
    <text evidence="1">The sequence shown here is derived from an EMBL/GenBank/DDBJ whole genome shotgun (WGS) entry which is preliminary data.</text>
</comment>
<keyword evidence="2" id="KW-1185">Reference proteome</keyword>
<organism evidence="1 2">
    <name type="scientific">Acrocarpospora phusangensis</name>
    <dbReference type="NCBI Taxonomy" id="1070424"/>
    <lineage>
        <taxon>Bacteria</taxon>
        <taxon>Bacillati</taxon>
        <taxon>Actinomycetota</taxon>
        <taxon>Actinomycetes</taxon>
        <taxon>Streptosporangiales</taxon>
        <taxon>Streptosporangiaceae</taxon>
        <taxon>Acrocarpospora</taxon>
    </lineage>
</organism>
<dbReference type="InterPro" id="IPR027417">
    <property type="entry name" value="P-loop_NTPase"/>
</dbReference>
<proteinExistence type="predicted"/>
<gene>
    <name evidence="1" type="ORF">Aph01nite_17450</name>
</gene>
<evidence type="ECO:0008006" key="3">
    <source>
        <dbReference type="Google" id="ProtNLM"/>
    </source>
</evidence>
<reference evidence="1" key="1">
    <citation type="submission" date="2021-01" db="EMBL/GenBank/DDBJ databases">
        <title>Whole genome shotgun sequence of Acrocarpospora phusangensis NBRC 108782.</title>
        <authorList>
            <person name="Komaki H."/>
            <person name="Tamura T."/>
        </authorList>
    </citation>
    <scope>NUCLEOTIDE SEQUENCE</scope>
    <source>
        <strain evidence="1">NBRC 108782</strain>
    </source>
</reference>